<gene>
    <name evidence="1" type="ORF">FJV41_36840</name>
</gene>
<keyword evidence="2" id="KW-1185">Reference proteome</keyword>
<evidence type="ECO:0000313" key="1">
    <source>
        <dbReference type="EMBL" id="TQF10951.1"/>
    </source>
</evidence>
<accession>A0A540WPJ8</accession>
<reference evidence="1 2" key="1">
    <citation type="submission" date="2019-06" db="EMBL/GenBank/DDBJ databases">
        <authorList>
            <person name="Livingstone P."/>
            <person name="Whitworth D."/>
        </authorList>
    </citation>
    <scope>NUCLEOTIDE SEQUENCE [LARGE SCALE GENOMIC DNA]</scope>
    <source>
        <strain evidence="1 2">AM401</strain>
    </source>
</reference>
<organism evidence="1 2">
    <name type="scientific">Myxococcus llanfairpwllgwyngyllgogerychwyrndrobwllllantysiliogogogochensis</name>
    <dbReference type="NCBI Taxonomy" id="2590453"/>
    <lineage>
        <taxon>Bacteria</taxon>
        <taxon>Pseudomonadati</taxon>
        <taxon>Myxococcota</taxon>
        <taxon>Myxococcia</taxon>
        <taxon>Myxococcales</taxon>
        <taxon>Cystobacterineae</taxon>
        <taxon>Myxococcaceae</taxon>
        <taxon>Myxococcus</taxon>
    </lineage>
</organism>
<dbReference type="Proteomes" id="UP000315369">
    <property type="component" value="Unassembled WGS sequence"/>
</dbReference>
<proteinExistence type="predicted"/>
<name>A0A540WPJ8_9BACT</name>
<protein>
    <submittedName>
        <fullName evidence="1">Uncharacterized protein</fullName>
    </submittedName>
</protein>
<comment type="caution">
    <text evidence="1">The sequence shown here is derived from an EMBL/GenBank/DDBJ whole genome shotgun (WGS) entry which is preliminary data.</text>
</comment>
<sequence length="108" mass="11697">MGAHGDTPAAPDMVALVGYARRMAEQAGGEDVSDDELSQVIDRVLFGEKDGWACALAGLLTRTETANLVLAHLESWLMHRTGRSWDAPMPWGTDSLVTEVERALFGAR</sequence>
<dbReference type="AlphaFoldDB" id="A0A540WPJ8"/>
<dbReference type="RefSeq" id="WP_181791185.1">
    <property type="nucleotide sequence ID" value="NZ_VIFM01000219.1"/>
</dbReference>
<evidence type="ECO:0000313" key="2">
    <source>
        <dbReference type="Proteomes" id="UP000315369"/>
    </source>
</evidence>
<dbReference type="EMBL" id="VIFM01000219">
    <property type="protein sequence ID" value="TQF10951.1"/>
    <property type="molecule type" value="Genomic_DNA"/>
</dbReference>